<reference evidence="1 2" key="1">
    <citation type="submission" date="2016-07" db="EMBL/GenBank/DDBJ databases">
        <title>Multiple horizontal gene transfer events from other fungi enriched the ability of initially mycotrophic Trichoderma (Ascomycota) to feed on dead plant biomass.</title>
        <authorList>
            <consortium name="DOE Joint Genome Institute"/>
            <person name="Aerts A."/>
            <person name="Atanasova L."/>
            <person name="Chenthamara K."/>
            <person name="Zhang J."/>
            <person name="Grujic M."/>
            <person name="Henrissat B."/>
            <person name="Kuo A."/>
            <person name="Salamov A."/>
            <person name="Lipzen A."/>
            <person name="Labutti K."/>
            <person name="Barry K."/>
            <person name="Miao Y."/>
            <person name="Rahimi M.J."/>
            <person name="Shen Q."/>
            <person name="Grigoriev I.V."/>
            <person name="Kubicek C.P."/>
            <person name="Druzhinina I.S."/>
        </authorList>
    </citation>
    <scope>NUCLEOTIDE SEQUENCE [LARGE SCALE GENOMIC DNA]</scope>
    <source>
        <strain evidence="1 2">CBS 226.95</strain>
    </source>
</reference>
<gene>
    <name evidence="1" type="ORF">M431DRAFT_102182</name>
</gene>
<dbReference type="STRING" id="983964.A0A2T3ZRQ6"/>
<dbReference type="Proteomes" id="UP000241690">
    <property type="component" value="Unassembled WGS sequence"/>
</dbReference>
<organism evidence="1 2">
    <name type="scientific">Trichoderma harzianum CBS 226.95</name>
    <dbReference type="NCBI Taxonomy" id="983964"/>
    <lineage>
        <taxon>Eukaryota</taxon>
        <taxon>Fungi</taxon>
        <taxon>Dikarya</taxon>
        <taxon>Ascomycota</taxon>
        <taxon>Pezizomycotina</taxon>
        <taxon>Sordariomycetes</taxon>
        <taxon>Hypocreomycetidae</taxon>
        <taxon>Hypocreales</taxon>
        <taxon>Hypocreaceae</taxon>
        <taxon>Trichoderma</taxon>
    </lineage>
</organism>
<dbReference type="EMBL" id="KZ679721">
    <property type="protein sequence ID" value="PTB47475.1"/>
    <property type="molecule type" value="Genomic_DNA"/>
</dbReference>
<sequence>VPFIYRRNFLEKILNPLSKRCYKNILLIAAIKLIITEPDANISSPTYYSLKRALLKVELSSSLIFKTL</sequence>
<protein>
    <submittedName>
        <fullName evidence="1">Uncharacterized protein</fullName>
    </submittedName>
</protein>
<feature type="non-terminal residue" evidence="1">
    <location>
        <position position="1"/>
    </location>
</feature>
<name>A0A2T3ZRQ6_TRIHA</name>
<accession>A0A2T3ZRQ6</accession>
<evidence type="ECO:0000313" key="1">
    <source>
        <dbReference type="EMBL" id="PTB47475.1"/>
    </source>
</evidence>
<dbReference type="RefSeq" id="XP_024767152.1">
    <property type="nucleotide sequence ID" value="XM_024911400.1"/>
</dbReference>
<evidence type="ECO:0000313" key="2">
    <source>
        <dbReference type="Proteomes" id="UP000241690"/>
    </source>
</evidence>
<dbReference type="AlphaFoldDB" id="A0A2T3ZRQ6"/>
<dbReference type="GeneID" id="36619959"/>
<keyword evidence="2" id="KW-1185">Reference proteome</keyword>
<proteinExistence type="predicted"/>